<dbReference type="EMBL" id="BNAI01000002">
    <property type="protein sequence ID" value="GHF13081.1"/>
    <property type="molecule type" value="Genomic_DNA"/>
</dbReference>
<proteinExistence type="predicted"/>
<accession>A0A8J3GPT4</accession>
<comment type="caution">
    <text evidence="1">The sequence shown here is derived from an EMBL/GenBank/DDBJ whole genome shotgun (WGS) entry which is preliminary data.</text>
</comment>
<gene>
    <name evidence="1" type="ORF">GCM10011600_12350</name>
</gene>
<dbReference type="RefSeq" id="WP_191282604.1">
    <property type="nucleotide sequence ID" value="NZ_BNAI01000002.1"/>
</dbReference>
<organism evidence="1 2">
    <name type="scientific">Pseudolysinimonas yzui</name>
    <dbReference type="NCBI Taxonomy" id="2708254"/>
    <lineage>
        <taxon>Bacteria</taxon>
        <taxon>Bacillati</taxon>
        <taxon>Actinomycetota</taxon>
        <taxon>Actinomycetes</taxon>
        <taxon>Micrococcales</taxon>
        <taxon>Microbacteriaceae</taxon>
        <taxon>Pseudolysinimonas</taxon>
    </lineage>
</organism>
<evidence type="ECO:0000313" key="2">
    <source>
        <dbReference type="Proteomes" id="UP000617531"/>
    </source>
</evidence>
<reference evidence="1" key="2">
    <citation type="submission" date="2020-09" db="EMBL/GenBank/DDBJ databases">
        <authorList>
            <person name="Sun Q."/>
            <person name="Zhou Y."/>
        </authorList>
    </citation>
    <scope>NUCLEOTIDE SEQUENCE</scope>
    <source>
        <strain evidence="1">CGMCC 1.16548</strain>
    </source>
</reference>
<protein>
    <submittedName>
        <fullName evidence="1">Uncharacterized protein</fullName>
    </submittedName>
</protein>
<sequence>MNNALPLESSIRVSGLARRIRLALARRVFPPRRELSREELAQLREQHLLAERLLDGARTSAYTARLF</sequence>
<keyword evidence="2" id="KW-1185">Reference proteome</keyword>
<dbReference type="AlphaFoldDB" id="A0A8J3GPT4"/>
<name>A0A8J3GPT4_9MICO</name>
<dbReference type="Proteomes" id="UP000617531">
    <property type="component" value="Unassembled WGS sequence"/>
</dbReference>
<evidence type="ECO:0000313" key="1">
    <source>
        <dbReference type="EMBL" id="GHF13081.1"/>
    </source>
</evidence>
<reference evidence="1" key="1">
    <citation type="journal article" date="2014" name="Int. J. Syst. Evol. Microbiol.">
        <title>Complete genome sequence of Corynebacterium casei LMG S-19264T (=DSM 44701T), isolated from a smear-ripened cheese.</title>
        <authorList>
            <consortium name="US DOE Joint Genome Institute (JGI-PGF)"/>
            <person name="Walter F."/>
            <person name="Albersmeier A."/>
            <person name="Kalinowski J."/>
            <person name="Ruckert C."/>
        </authorList>
    </citation>
    <scope>NUCLEOTIDE SEQUENCE</scope>
    <source>
        <strain evidence="1">CGMCC 1.16548</strain>
    </source>
</reference>